<dbReference type="EMBL" id="JACXVP010000008">
    <property type="protein sequence ID" value="KAG5590003.1"/>
    <property type="molecule type" value="Genomic_DNA"/>
</dbReference>
<protein>
    <recommendedName>
        <fullName evidence="3">Retrotransposon gag domain-containing protein</fullName>
    </recommendedName>
</protein>
<evidence type="ECO:0000313" key="2">
    <source>
        <dbReference type="Proteomes" id="UP000824120"/>
    </source>
</evidence>
<keyword evidence="2" id="KW-1185">Reference proteome</keyword>
<reference evidence="1 2" key="1">
    <citation type="submission" date="2020-09" db="EMBL/GenBank/DDBJ databases">
        <title>De no assembly of potato wild relative species, Solanum commersonii.</title>
        <authorList>
            <person name="Cho K."/>
        </authorList>
    </citation>
    <scope>NUCLEOTIDE SEQUENCE [LARGE SCALE GENOMIC DNA]</scope>
    <source>
        <strain evidence="1">LZ3.2</strain>
        <tissue evidence="1">Leaf</tissue>
    </source>
</reference>
<dbReference type="AlphaFoldDB" id="A0A9J5XP29"/>
<comment type="caution">
    <text evidence="1">The sequence shown here is derived from an EMBL/GenBank/DDBJ whole genome shotgun (WGS) entry which is preliminary data.</text>
</comment>
<name>A0A9J5XP29_SOLCO</name>
<dbReference type="OrthoDB" id="1306017at2759"/>
<proteinExistence type="predicted"/>
<sequence>MEANVREFVNLKQESISVQEYSLKFTQLSHNASKIVVDMRSRMSLIVSRLFRFSSMKGKATMFIGDMDIAKLMIHVQQVEKDKLKDMEEF</sequence>
<accession>A0A9J5XP29</accession>
<dbReference type="Proteomes" id="UP000824120">
    <property type="component" value="Chromosome 8"/>
</dbReference>
<evidence type="ECO:0008006" key="3">
    <source>
        <dbReference type="Google" id="ProtNLM"/>
    </source>
</evidence>
<evidence type="ECO:0000313" key="1">
    <source>
        <dbReference type="EMBL" id="KAG5590003.1"/>
    </source>
</evidence>
<organism evidence="1 2">
    <name type="scientific">Solanum commersonii</name>
    <name type="common">Commerson's wild potato</name>
    <name type="synonym">Commerson's nightshade</name>
    <dbReference type="NCBI Taxonomy" id="4109"/>
    <lineage>
        <taxon>Eukaryota</taxon>
        <taxon>Viridiplantae</taxon>
        <taxon>Streptophyta</taxon>
        <taxon>Embryophyta</taxon>
        <taxon>Tracheophyta</taxon>
        <taxon>Spermatophyta</taxon>
        <taxon>Magnoliopsida</taxon>
        <taxon>eudicotyledons</taxon>
        <taxon>Gunneridae</taxon>
        <taxon>Pentapetalae</taxon>
        <taxon>asterids</taxon>
        <taxon>lamiids</taxon>
        <taxon>Solanales</taxon>
        <taxon>Solanaceae</taxon>
        <taxon>Solanoideae</taxon>
        <taxon>Solaneae</taxon>
        <taxon>Solanum</taxon>
    </lineage>
</organism>
<gene>
    <name evidence="1" type="ORF">H5410_040517</name>
</gene>